<reference evidence="1" key="1">
    <citation type="journal article" date="2023" name="Insect Mol. Biol.">
        <title>Genome sequencing provides insights into the evolution of gene families encoding plant cell wall-degrading enzymes in longhorned beetles.</title>
        <authorList>
            <person name="Shin N.R."/>
            <person name="Okamura Y."/>
            <person name="Kirsch R."/>
            <person name="Pauchet Y."/>
        </authorList>
    </citation>
    <scope>NUCLEOTIDE SEQUENCE</scope>
    <source>
        <strain evidence="1">MMC_N1</strain>
    </source>
</reference>
<dbReference type="Proteomes" id="UP001162164">
    <property type="component" value="Unassembled WGS sequence"/>
</dbReference>
<organism evidence="1 2">
    <name type="scientific">Molorchus minor</name>
    <dbReference type="NCBI Taxonomy" id="1323400"/>
    <lineage>
        <taxon>Eukaryota</taxon>
        <taxon>Metazoa</taxon>
        <taxon>Ecdysozoa</taxon>
        <taxon>Arthropoda</taxon>
        <taxon>Hexapoda</taxon>
        <taxon>Insecta</taxon>
        <taxon>Pterygota</taxon>
        <taxon>Neoptera</taxon>
        <taxon>Endopterygota</taxon>
        <taxon>Coleoptera</taxon>
        <taxon>Polyphaga</taxon>
        <taxon>Cucujiformia</taxon>
        <taxon>Chrysomeloidea</taxon>
        <taxon>Cerambycidae</taxon>
        <taxon>Lamiinae</taxon>
        <taxon>Monochamini</taxon>
        <taxon>Molorchus</taxon>
    </lineage>
</organism>
<gene>
    <name evidence="1" type="ORF">NQ317_001082</name>
</gene>
<evidence type="ECO:0000313" key="1">
    <source>
        <dbReference type="EMBL" id="KAJ8979681.1"/>
    </source>
</evidence>
<comment type="caution">
    <text evidence="1">The sequence shown here is derived from an EMBL/GenBank/DDBJ whole genome shotgun (WGS) entry which is preliminary data.</text>
</comment>
<keyword evidence="2" id="KW-1185">Reference proteome</keyword>
<dbReference type="EMBL" id="JAPWTJ010000322">
    <property type="protein sequence ID" value="KAJ8979681.1"/>
    <property type="molecule type" value="Genomic_DNA"/>
</dbReference>
<protein>
    <submittedName>
        <fullName evidence="1">Uncharacterized protein</fullName>
    </submittedName>
</protein>
<accession>A0ABQ9JN61</accession>
<evidence type="ECO:0000313" key="2">
    <source>
        <dbReference type="Proteomes" id="UP001162164"/>
    </source>
</evidence>
<proteinExistence type="predicted"/>
<name>A0ABQ9JN61_9CUCU</name>
<sequence length="243" mass="28195">MKLIRELSTNEPTDFKNYPTELDEDSFNSLLELVGPKITKQNTKFRDAISAEERLIVTLRYLATGNSYEDLKFRTAISPQSIGVIVPETCWAIYEALKKEYLKVPSSIQEWQKVADDFKNMWNFENCLGAMMESIFSSKKPPNTDHIIVTIKARLASYYLQQLMQIMNFCMFKTGRPLAAFSLVTNPVYRAYLHFVVPLSRRSKYRIIPVRWNHTATYDISSLRDLLATKPFLIDKCLQQKLV</sequence>